<dbReference type="Pfam" id="PF04351">
    <property type="entry name" value="PilP"/>
    <property type="match status" value="1"/>
</dbReference>
<dbReference type="GO" id="GO:0043683">
    <property type="term" value="P:type IV pilus assembly"/>
    <property type="evidence" value="ECO:0007669"/>
    <property type="project" value="InterPro"/>
</dbReference>
<dbReference type="InterPro" id="IPR014717">
    <property type="entry name" value="Transl_elong_EF1B/ribsomal_bS6"/>
</dbReference>
<dbReference type="RefSeq" id="WP_070312501.1">
    <property type="nucleotide sequence ID" value="NZ_CP033019.1"/>
</dbReference>
<dbReference type="InterPro" id="IPR007445">
    <property type="entry name" value="PilO"/>
</dbReference>
<evidence type="ECO:0000313" key="2">
    <source>
        <dbReference type="Proteomes" id="UP000279594"/>
    </source>
</evidence>
<dbReference type="EMBL" id="CP033019">
    <property type="protein sequence ID" value="AYM74424.1"/>
    <property type="molecule type" value="Genomic_DNA"/>
</dbReference>
<evidence type="ECO:0000313" key="1">
    <source>
        <dbReference type="EMBL" id="AYM74424.1"/>
    </source>
</evidence>
<dbReference type="Proteomes" id="UP000279594">
    <property type="component" value="Chromosome"/>
</dbReference>
<sequence>MLSLKTASLWPLPARLACAALAGMLVAALLHATWLDGLMAAVRLAHSEEARLRADYLAAQARAKQLPQWRAEQRQAGAELALLEQQLPDQQAMAALLTDINAAGRSRGLQFSLFKPGAARPQAPYVALPITIQLRGGYHAMGALLADLARLPRIVTVHALALTLGKDRLLTLDAVLQAYRLPEAGELAAQAALPSQGSAPAWRPLAAVAPHPYEAAALADPFNALPPAPGQRGGVAGPDPRRVREPLESVALPAITMVGSVQQDGRLNALLLAGQRVYRVAVGQYLGQDHGVVTGISEQAVQYRELLREADGPWRERRGSLALQVAGAKASLPEAAP</sequence>
<name>A0A3G2E325_9BURK</name>
<evidence type="ECO:0008006" key="3">
    <source>
        <dbReference type="Google" id="ProtNLM"/>
    </source>
</evidence>
<dbReference type="Gene3D" id="3.30.70.60">
    <property type="match status" value="1"/>
</dbReference>
<protein>
    <recommendedName>
        <fullName evidence="3">Pilus assembly protein</fullName>
    </recommendedName>
</protein>
<dbReference type="GO" id="GO:0043107">
    <property type="term" value="P:type IV pilus-dependent motility"/>
    <property type="evidence" value="ECO:0007669"/>
    <property type="project" value="InterPro"/>
</dbReference>
<dbReference type="PANTHER" id="PTHR39555">
    <property type="entry name" value="FIMBRIAL ASSEMBLY PROTEIN PILO-LIKE PROTEIN-RELATED"/>
    <property type="match status" value="1"/>
</dbReference>
<accession>A0A3G2E325</accession>
<organism evidence="1 2">
    <name type="scientific">Janthinobacterium agaricidamnosum</name>
    <dbReference type="NCBI Taxonomy" id="55508"/>
    <lineage>
        <taxon>Bacteria</taxon>
        <taxon>Pseudomonadati</taxon>
        <taxon>Pseudomonadota</taxon>
        <taxon>Betaproteobacteria</taxon>
        <taxon>Burkholderiales</taxon>
        <taxon>Oxalobacteraceae</taxon>
        <taxon>Janthinobacterium</taxon>
    </lineage>
</organism>
<dbReference type="PANTHER" id="PTHR39555:SF1">
    <property type="entry name" value="TYPE IV PILUS INNER MEMBRANE COMPONENT PILO"/>
    <property type="match status" value="1"/>
</dbReference>
<reference evidence="1 2" key="1">
    <citation type="submission" date="2018-10" db="EMBL/GenBank/DDBJ databases">
        <title>Effects of UV and annual dynamics of microbial communities in freshwater RAS systems.</title>
        <authorList>
            <person name="Bekkelund A.K."/>
            <person name="Hansen B.R."/>
            <person name="Stokken H."/>
            <person name="Eriksen B.F."/>
            <person name="Kashulin N.A."/>
        </authorList>
    </citation>
    <scope>NUCLEOTIDE SEQUENCE [LARGE SCALE GENOMIC DNA]</scope>
    <source>
        <strain evidence="1 2">BHSEK</strain>
    </source>
</reference>
<dbReference type="Gene3D" id="2.30.30.830">
    <property type="match status" value="1"/>
</dbReference>
<keyword evidence="2" id="KW-1185">Reference proteome</keyword>
<gene>
    <name evidence="1" type="ORF">D9M09_00335</name>
</gene>
<dbReference type="Pfam" id="PF04350">
    <property type="entry name" value="PilO"/>
    <property type="match status" value="1"/>
</dbReference>
<dbReference type="InterPro" id="IPR007446">
    <property type="entry name" value="PilP"/>
</dbReference>
<proteinExistence type="predicted"/>
<dbReference type="AlphaFoldDB" id="A0A3G2E325"/>